<dbReference type="InterPro" id="IPR018154">
    <property type="entry name" value="TLV/ENV_coat_polyprotein"/>
</dbReference>
<evidence type="ECO:0000313" key="4">
    <source>
        <dbReference type="Ensembl" id="ENSFALP00000033407.1"/>
    </source>
</evidence>
<accession>A0A803WEK1</accession>
<feature type="signal peptide" evidence="3">
    <location>
        <begin position="1"/>
        <end position="44"/>
    </location>
</feature>
<dbReference type="GeneTree" id="ENSGT00940000165291"/>
<evidence type="ECO:0008006" key="6">
    <source>
        <dbReference type="Google" id="ProtNLM"/>
    </source>
</evidence>
<reference evidence="4" key="2">
    <citation type="submission" date="2025-09" db="UniProtKB">
        <authorList>
            <consortium name="Ensembl"/>
        </authorList>
    </citation>
    <scope>IDENTIFICATION</scope>
</reference>
<dbReference type="Ensembl" id="ENSFALT00000026597.1">
    <property type="protein sequence ID" value="ENSFALP00000033407.1"/>
    <property type="gene ID" value="ENSFALG00000024828.1"/>
</dbReference>
<dbReference type="PANTHER" id="PTHR10424">
    <property type="entry name" value="VIRAL ENVELOPE PROTEIN"/>
    <property type="match status" value="1"/>
</dbReference>
<keyword evidence="2" id="KW-1133">Transmembrane helix</keyword>
<evidence type="ECO:0000256" key="3">
    <source>
        <dbReference type="SAM" id="SignalP"/>
    </source>
</evidence>
<proteinExistence type="predicted"/>
<keyword evidence="3" id="KW-0732">Signal</keyword>
<keyword evidence="2" id="KW-0472">Membrane</keyword>
<evidence type="ECO:0000256" key="1">
    <source>
        <dbReference type="SAM" id="Coils"/>
    </source>
</evidence>
<evidence type="ECO:0000256" key="2">
    <source>
        <dbReference type="SAM" id="Phobius"/>
    </source>
</evidence>
<keyword evidence="5" id="KW-1185">Reference proteome</keyword>
<feature type="chain" id="PRO_5032768762" description="Envelope protein" evidence="3">
    <location>
        <begin position="45"/>
        <end position="620"/>
    </location>
</feature>
<organism evidence="4 5">
    <name type="scientific">Ficedula albicollis</name>
    <name type="common">Collared flycatcher</name>
    <name type="synonym">Muscicapa albicollis</name>
    <dbReference type="NCBI Taxonomy" id="59894"/>
    <lineage>
        <taxon>Eukaryota</taxon>
        <taxon>Metazoa</taxon>
        <taxon>Chordata</taxon>
        <taxon>Craniata</taxon>
        <taxon>Vertebrata</taxon>
        <taxon>Euteleostomi</taxon>
        <taxon>Archelosauria</taxon>
        <taxon>Archosauria</taxon>
        <taxon>Dinosauria</taxon>
        <taxon>Saurischia</taxon>
        <taxon>Theropoda</taxon>
        <taxon>Coelurosauria</taxon>
        <taxon>Aves</taxon>
        <taxon>Neognathae</taxon>
        <taxon>Neoaves</taxon>
        <taxon>Telluraves</taxon>
        <taxon>Australaves</taxon>
        <taxon>Passeriformes</taxon>
        <taxon>Muscicapidae</taxon>
        <taxon>Ficedula</taxon>
    </lineage>
</organism>
<reference evidence="4" key="1">
    <citation type="submission" date="2025-08" db="UniProtKB">
        <authorList>
            <consortium name="Ensembl"/>
        </authorList>
    </citation>
    <scope>IDENTIFICATION</scope>
</reference>
<sequence>MGQIKEGRIPAAKRQAQARPQKKVRIGLLARFVTFLMVCEAVEGGCPKCYAPVYEGETMQPLLQTHTQVSPVCFDRTQLTTCKEGQKKYWLAKNLASFRQRLVGECPVSERFCLKNINYIDERIDLIKEKPISPANNNPNEIFGTNLFIELIEKISHELNITNCYVCGSTQTADIWPWEGISLTPLDILRWKQANPSLPEEGKRGTENWKLKTKIIGEICIQRKGRKYTTFVGAMLCKRMMIVKREEKKWVPNETRTYWTMSKNERDCLYNEVDALYECLNQGKNPFWGIPSISKYWENPLNMCQDWEAPQYLFWICGDRAYTRLPRDWTGICTVGIIKPAFFLLQKESGAHLGVPVYDPLWRNPKKRRSIADLSSSQKWKGEVWTPERIIKTYGPATWAPDGSWGYRTPIYMLNRIIRLQAVLEIVSNKTALALDCISDQLVQTRSVVYQIRLAVDYLLADEGGICGKFNTSECCLEIDDKSQVVKNISKEIRKIAYVGNQQWTPLVNTNWWDNFWSFGGSWWKKIGFIVLTSFAGFLILPCLIPCLIRLITSTVQANFQIAPVNCSNKTTILKLESQEIEEEANDLTQEVNTVRNIYDKFRTLRRQYREYRDEPETAN</sequence>
<dbReference type="AlphaFoldDB" id="A0A803WEK1"/>
<dbReference type="SUPFAM" id="SSF58069">
    <property type="entry name" value="Virus ectodomain"/>
    <property type="match status" value="1"/>
</dbReference>
<keyword evidence="2" id="KW-0812">Transmembrane</keyword>
<feature type="coiled-coil region" evidence="1">
    <location>
        <begin position="571"/>
        <end position="615"/>
    </location>
</feature>
<protein>
    <recommendedName>
        <fullName evidence="6">Envelope protein</fullName>
    </recommendedName>
</protein>
<name>A0A803WEK1_FICAL</name>
<dbReference type="Proteomes" id="UP000016665">
    <property type="component" value="Unplaced"/>
</dbReference>
<feature type="transmembrane region" description="Helical" evidence="2">
    <location>
        <begin position="527"/>
        <end position="549"/>
    </location>
</feature>
<dbReference type="Gene3D" id="1.10.287.210">
    <property type="match status" value="1"/>
</dbReference>
<keyword evidence="1" id="KW-0175">Coiled coil</keyword>
<dbReference type="PANTHER" id="PTHR10424:SF68">
    <property type="entry name" value="ENDOGENOUS RETROVIRUS GROUP 3 MEMBER 1 ENV POLYPROTEIN"/>
    <property type="match status" value="1"/>
</dbReference>
<evidence type="ECO:0000313" key="5">
    <source>
        <dbReference type="Proteomes" id="UP000016665"/>
    </source>
</evidence>